<protein>
    <submittedName>
        <fullName evidence="1">Uncharacterized protein</fullName>
    </submittedName>
</protein>
<reference evidence="1 2" key="1">
    <citation type="submission" date="2016-08" db="EMBL/GenBank/DDBJ databases">
        <title>Whole genome sequence of Mesorhizobium sp. strain UASWS1009 isolated from industrial sewage.</title>
        <authorList>
            <person name="Crovadore J."/>
            <person name="Calmin G."/>
            <person name="Chablais R."/>
            <person name="Cochard B."/>
            <person name="Lefort F."/>
        </authorList>
    </citation>
    <scope>NUCLEOTIDE SEQUENCE [LARGE SCALE GENOMIC DNA]</scope>
    <source>
        <strain evidence="1 2">UASWS1009</strain>
    </source>
</reference>
<evidence type="ECO:0000313" key="1">
    <source>
        <dbReference type="EMBL" id="OCX25559.1"/>
    </source>
</evidence>
<gene>
    <name evidence="1" type="ORF">QV13_00135</name>
</gene>
<comment type="caution">
    <text evidence="1">The sequence shown here is derived from an EMBL/GenBank/DDBJ whole genome shotgun (WGS) entry which is preliminary data.</text>
</comment>
<dbReference type="Proteomes" id="UP000094412">
    <property type="component" value="Unassembled WGS sequence"/>
</dbReference>
<name>A0A1C2EF01_9HYPH</name>
<evidence type="ECO:0000313" key="2">
    <source>
        <dbReference type="Proteomes" id="UP000094412"/>
    </source>
</evidence>
<keyword evidence="2" id="KW-1185">Reference proteome</keyword>
<organism evidence="1 2">
    <name type="scientific">Mesorhizobium hungaricum</name>
    <dbReference type="NCBI Taxonomy" id="1566387"/>
    <lineage>
        <taxon>Bacteria</taxon>
        <taxon>Pseudomonadati</taxon>
        <taxon>Pseudomonadota</taxon>
        <taxon>Alphaproteobacteria</taxon>
        <taxon>Hyphomicrobiales</taxon>
        <taxon>Phyllobacteriaceae</taxon>
        <taxon>Mesorhizobium</taxon>
    </lineage>
</organism>
<dbReference type="EMBL" id="MDEO01000015">
    <property type="protein sequence ID" value="OCX25559.1"/>
    <property type="molecule type" value="Genomic_DNA"/>
</dbReference>
<dbReference type="AlphaFoldDB" id="A0A1C2EF01"/>
<proteinExistence type="predicted"/>
<accession>A0A1C2EF01</accession>
<sequence>MLKSPMKISAAARAQIALGLDRIKARTGVECIPAVMWVDSELNNGIVPSGVLMGAFTEAQRNEIAHILRSDNGYEYVLSVAEEDFVRFVGKTLDYRDDNYVLV</sequence>